<keyword evidence="3" id="KW-1185">Reference proteome</keyword>
<dbReference type="EMBL" id="PJNW01000002">
    <property type="protein sequence ID" value="PKR90852.1"/>
    <property type="molecule type" value="Genomic_DNA"/>
</dbReference>
<dbReference type="RefSeq" id="WP_101288115.1">
    <property type="nucleotide sequence ID" value="NZ_FOUQ01000001.1"/>
</dbReference>
<sequence length="271" mass="30850">MATTEEWSETRLDIDATAGEAFVVDLDGFEGPLDLLLTLARNQKVDLARISILALANQYLTFIERLGERRLELAADYLVMAAWLAYLKSRLMLPPDEVPGDEPSAEELAGMLAMRLKRLEGIRILADRLVDRSRLGRDVLPRGAPEEMGLVRRSLWEASLFDLLDAYGRQRQRDMVRVHTVRKRHVWALADARDLLERLVGTIPDWTPIDDYLIRYMTGPESRATVRASAFSASLELVREGRMELMQSRPFAPLYMRKGQGRPETPEEGDQ</sequence>
<proteinExistence type="predicted"/>
<protein>
    <recommendedName>
        <fullName evidence="1">Segregation and condensation protein A</fullName>
    </recommendedName>
</protein>
<dbReference type="Gene3D" id="6.10.250.2410">
    <property type="match status" value="1"/>
</dbReference>
<accession>A0A1I4Q8Y6</accession>
<dbReference type="OrthoDB" id="9793741at2"/>
<dbReference type="InterPro" id="IPR003768">
    <property type="entry name" value="ScpA"/>
</dbReference>
<dbReference type="AlphaFoldDB" id="A0A1I4Q8Y6"/>
<dbReference type="PANTHER" id="PTHR33969">
    <property type="entry name" value="SEGREGATION AND CONDENSATION PROTEIN A"/>
    <property type="match status" value="1"/>
</dbReference>
<dbReference type="Pfam" id="PF02616">
    <property type="entry name" value="SMC_ScpA"/>
    <property type="match status" value="1"/>
</dbReference>
<organism evidence="2 3">
    <name type="scientific">Pleomorphomonas diazotrophica</name>
    <dbReference type="NCBI Taxonomy" id="1166257"/>
    <lineage>
        <taxon>Bacteria</taxon>
        <taxon>Pseudomonadati</taxon>
        <taxon>Pseudomonadota</taxon>
        <taxon>Alphaproteobacteria</taxon>
        <taxon>Hyphomicrobiales</taxon>
        <taxon>Pleomorphomonadaceae</taxon>
        <taxon>Pleomorphomonas</taxon>
    </lineage>
</organism>
<evidence type="ECO:0000313" key="2">
    <source>
        <dbReference type="EMBL" id="PKR90852.1"/>
    </source>
</evidence>
<comment type="caution">
    <text evidence="2">The sequence shown here is derived from an EMBL/GenBank/DDBJ whole genome shotgun (WGS) entry which is preliminary data.</text>
</comment>
<reference evidence="2 3" key="1">
    <citation type="submission" date="2017-12" db="EMBL/GenBank/DDBJ databases">
        <title>Anaerobic carbon monoxide metabolism by Pleomorphomonas carboxyditropha sp. nov., a new mesophilic hydrogenogenic carboxidotroph.</title>
        <authorList>
            <person name="Esquivel-Elizondo S."/>
            <person name="Krajmalnik-Brown R."/>
        </authorList>
    </citation>
    <scope>NUCLEOTIDE SEQUENCE [LARGE SCALE GENOMIC DNA]</scope>
    <source>
        <strain evidence="2 3">R5-392</strain>
    </source>
</reference>
<gene>
    <name evidence="2" type="ORF">CXZ10_05745</name>
</gene>
<dbReference type="PANTHER" id="PTHR33969:SF2">
    <property type="entry name" value="SEGREGATION AND CONDENSATION PROTEIN A"/>
    <property type="match status" value="1"/>
</dbReference>
<name>A0A1I4Q8Y6_9HYPH</name>
<dbReference type="Proteomes" id="UP000233491">
    <property type="component" value="Unassembled WGS sequence"/>
</dbReference>
<evidence type="ECO:0000256" key="1">
    <source>
        <dbReference type="ARBA" id="ARBA00044777"/>
    </source>
</evidence>
<evidence type="ECO:0000313" key="3">
    <source>
        <dbReference type="Proteomes" id="UP000233491"/>
    </source>
</evidence>